<organism evidence="7 8">
    <name type="scientific">SAR92 clade bacterium H455</name>
    <dbReference type="NCBI Taxonomy" id="2974818"/>
    <lineage>
        <taxon>Bacteria</taxon>
        <taxon>Pseudomonadati</taxon>
        <taxon>Pseudomonadota</taxon>
        <taxon>Gammaproteobacteria</taxon>
        <taxon>Cellvibrionales</taxon>
        <taxon>Porticoccaceae</taxon>
        <taxon>SAR92 clade</taxon>
    </lineage>
</organism>
<comment type="similarity">
    <text evidence="2">Belongs to the thioredoxin family. DsbE subfamily.</text>
</comment>
<dbReference type="NCBIfam" id="TIGR00385">
    <property type="entry name" value="dsbE"/>
    <property type="match status" value="1"/>
</dbReference>
<evidence type="ECO:0000313" key="8">
    <source>
        <dbReference type="Proteomes" id="UP001059934"/>
    </source>
</evidence>
<dbReference type="EMBL" id="CP103416">
    <property type="protein sequence ID" value="UVW34528.1"/>
    <property type="molecule type" value="Genomic_DNA"/>
</dbReference>
<accession>A0ABY5TQF9</accession>
<dbReference type="Pfam" id="PF08534">
    <property type="entry name" value="Redoxin"/>
    <property type="match status" value="1"/>
</dbReference>
<dbReference type="InterPro" id="IPR036249">
    <property type="entry name" value="Thioredoxin-like_sf"/>
</dbReference>
<evidence type="ECO:0000256" key="5">
    <source>
        <dbReference type="ARBA" id="ARBA00023284"/>
    </source>
</evidence>
<evidence type="ECO:0000259" key="6">
    <source>
        <dbReference type="PROSITE" id="PS51352"/>
    </source>
</evidence>
<dbReference type="SUPFAM" id="SSF52833">
    <property type="entry name" value="Thioredoxin-like"/>
    <property type="match status" value="1"/>
</dbReference>
<gene>
    <name evidence="7" type="ORF">NYF23_10975</name>
</gene>
<keyword evidence="3" id="KW-0201">Cytochrome c-type biogenesis</keyword>
<dbReference type="Gene3D" id="3.40.30.10">
    <property type="entry name" value="Glutaredoxin"/>
    <property type="match status" value="1"/>
</dbReference>
<protein>
    <submittedName>
        <fullName evidence="7">DsbE family thiol:disulfide interchange protein</fullName>
    </submittedName>
</protein>
<evidence type="ECO:0000256" key="3">
    <source>
        <dbReference type="ARBA" id="ARBA00022748"/>
    </source>
</evidence>
<keyword evidence="5" id="KW-0676">Redox-active center</keyword>
<dbReference type="InterPro" id="IPR013766">
    <property type="entry name" value="Thioredoxin_domain"/>
</dbReference>
<feature type="domain" description="Thioredoxin" evidence="6">
    <location>
        <begin position="34"/>
        <end position="175"/>
    </location>
</feature>
<dbReference type="PROSITE" id="PS51352">
    <property type="entry name" value="THIOREDOXIN_2"/>
    <property type="match status" value="1"/>
</dbReference>
<dbReference type="CDD" id="cd03010">
    <property type="entry name" value="TlpA_like_DsbE"/>
    <property type="match status" value="1"/>
</dbReference>
<name>A0ABY5TQF9_9GAMM</name>
<evidence type="ECO:0000256" key="1">
    <source>
        <dbReference type="ARBA" id="ARBA00004383"/>
    </source>
</evidence>
<keyword evidence="8" id="KW-1185">Reference proteome</keyword>
<evidence type="ECO:0000256" key="2">
    <source>
        <dbReference type="ARBA" id="ARBA00007758"/>
    </source>
</evidence>
<keyword evidence="4" id="KW-1015">Disulfide bond</keyword>
<dbReference type="PANTHER" id="PTHR42852:SF6">
    <property type="entry name" value="THIOL:DISULFIDE INTERCHANGE PROTEIN DSBE"/>
    <property type="match status" value="1"/>
</dbReference>
<dbReference type="PANTHER" id="PTHR42852">
    <property type="entry name" value="THIOL:DISULFIDE INTERCHANGE PROTEIN DSBE"/>
    <property type="match status" value="1"/>
</dbReference>
<proteinExistence type="inferred from homology"/>
<dbReference type="Proteomes" id="UP001059934">
    <property type="component" value="Chromosome"/>
</dbReference>
<comment type="subcellular location">
    <subcellularLocation>
        <location evidence="1">Cell inner membrane</location>
        <topology evidence="1">Single-pass membrane protein</topology>
        <orientation evidence="1">Periplasmic side</orientation>
    </subcellularLocation>
</comment>
<dbReference type="InterPro" id="IPR004799">
    <property type="entry name" value="Periplasmic_diS_OxRdtase_DsbE"/>
</dbReference>
<sequence length="180" mass="20597">MNRLTLFIPFALCLALGAFLFFSLGKDPLDLPSALVGEPFPEFSLEELHEPERQVSTDDFNSQVLLVNVWATWCFACRIEHPWLNSLAKDGVVIVGLNYKDHRKLAQDWLQERGDPYQFSIFDPRGVLGIDLGVYGAPETYLVDAEGIVRHRRVGVVDERVWNEEFRDLYQQLVDEANAE</sequence>
<evidence type="ECO:0000313" key="7">
    <source>
        <dbReference type="EMBL" id="UVW34528.1"/>
    </source>
</evidence>
<evidence type="ECO:0000256" key="4">
    <source>
        <dbReference type="ARBA" id="ARBA00023157"/>
    </source>
</evidence>
<dbReference type="InterPro" id="IPR013740">
    <property type="entry name" value="Redoxin"/>
</dbReference>
<dbReference type="InterPro" id="IPR050553">
    <property type="entry name" value="Thioredoxin_ResA/DsbE_sf"/>
</dbReference>
<reference evidence="7" key="1">
    <citation type="submission" date="2022-08" db="EMBL/GenBank/DDBJ databases">
        <title>Catabolic pathway analysis in culturable SAR92 clade bacteria reveals their overlooked roles in DMSP degradation in coastal seas.</title>
        <authorList>
            <person name="He X."/>
            <person name="Zhang X."/>
            <person name="Zhang Y."/>
        </authorList>
    </citation>
    <scope>NUCLEOTIDE SEQUENCE</scope>
    <source>
        <strain evidence="7">H455</strain>
    </source>
</reference>